<keyword evidence="2" id="KW-1185">Reference proteome</keyword>
<dbReference type="AlphaFoldDB" id="A0A1T5DUI3"/>
<name>A0A1T5DUI3_9FIRM</name>
<evidence type="ECO:0000313" key="1">
    <source>
        <dbReference type="EMBL" id="SKB75180.1"/>
    </source>
</evidence>
<evidence type="ECO:0000313" key="2">
    <source>
        <dbReference type="Proteomes" id="UP000243406"/>
    </source>
</evidence>
<gene>
    <name evidence="1" type="ORF">SAMN02745120_0147</name>
</gene>
<proteinExistence type="predicted"/>
<organism evidence="1 2">
    <name type="scientific">Acetoanaerobium noterae</name>
    <dbReference type="NCBI Taxonomy" id="745369"/>
    <lineage>
        <taxon>Bacteria</taxon>
        <taxon>Bacillati</taxon>
        <taxon>Bacillota</taxon>
        <taxon>Clostridia</taxon>
        <taxon>Peptostreptococcales</taxon>
        <taxon>Filifactoraceae</taxon>
        <taxon>Acetoanaerobium</taxon>
    </lineage>
</organism>
<accession>A0A1T5DUI3</accession>
<protein>
    <submittedName>
        <fullName evidence="1">Uncharacterized protein</fullName>
    </submittedName>
</protein>
<sequence length="83" mass="9679">MDKKYNTITDMKENGDFFIKGLDIENPDKELLQKVIDKLAQYECMNIVVQRMSEEQSKKGMSDDVRDIYETVLYLSPSLVIEP</sequence>
<dbReference type="RefSeq" id="WP_079590857.1">
    <property type="nucleotide sequence ID" value="NZ_FUYN01000016.1"/>
</dbReference>
<dbReference type="Proteomes" id="UP000243406">
    <property type="component" value="Unassembled WGS sequence"/>
</dbReference>
<dbReference type="EMBL" id="FUYN01000016">
    <property type="protein sequence ID" value="SKB75180.1"/>
    <property type="molecule type" value="Genomic_DNA"/>
</dbReference>
<reference evidence="2" key="1">
    <citation type="submission" date="2017-02" db="EMBL/GenBank/DDBJ databases">
        <authorList>
            <person name="Varghese N."/>
            <person name="Submissions S."/>
        </authorList>
    </citation>
    <scope>NUCLEOTIDE SEQUENCE [LARGE SCALE GENOMIC DNA]</scope>
    <source>
        <strain evidence="2">ATCC 35199</strain>
    </source>
</reference>